<dbReference type="Proteomes" id="UP001396646">
    <property type="component" value="Unassembled WGS sequence"/>
</dbReference>
<dbReference type="InterPro" id="IPR022383">
    <property type="entry name" value="Lactate/malate_DH_C"/>
</dbReference>
<dbReference type="RefSeq" id="WP_342126012.1">
    <property type="nucleotide sequence ID" value="NZ_JBCAUS010000002.1"/>
</dbReference>
<evidence type="ECO:0000256" key="9">
    <source>
        <dbReference type="RuleBase" id="RU003369"/>
    </source>
</evidence>
<evidence type="ECO:0000256" key="8">
    <source>
        <dbReference type="ARBA" id="ARBA00048313"/>
    </source>
</evidence>
<comment type="function">
    <text evidence="1">Catalyzes the reversible oxidation of malate to oxaloacetate.</text>
</comment>
<evidence type="ECO:0000256" key="7">
    <source>
        <dbReference type="ARBA" id="ARBA00023027"/>
    </source>
</evidence>
<dbReference type="Pfam" id="PF02866">
    <property type="entry name" value="Ldh_1_C"/>
    <property type="match status" value="1"/>
</dbReference>
<dbReference type="InterPro" id="IPR001557">
    <property type="entry name" value="L-lactate/malate_DH"/>
</dbReference>
<dbReference type="Gene3D" id="3.40.50.720">
    <property type="entry name" value="NAD(P)-binding Rossmann-like Domain"/>
    <property type="match status" value="1"/>
</dbReference>
<dbReference type="EMBL" id="JBCAUS010000002">
    <property type="protein sequence ID" value="MEL4304281.1"/>
    <property type="molecule type" value="Genomic_DNA"/>
</dbReference>
<dbReference type="Gene3D" id="3.90.110.10">
    <property type="entry name" value="Lactate dehydrogenase/glycoside hydrolase, family 4, C-terminal"/>
    <property type="match status" value="1"/>
</dbReference>
<evidence type="ECO:0000313" key="12">
    <source>
        <dbReference type="EMBL" id="MEL4304281.1"/>
    </source>
</evidence>
<keyword evidence="13" id="KW-1185">Reference proteome</keyword>
<comment type="caution">
    <text evidence="12">The sequence shown here is derived from an EMBL/GenBank/DDBJ whole genome shotgun (WGS) entry which is preliminary data.</text>
</comment>
<feature type="domain" description="Lactate/malate dehydrogenase C-terminal" evidence="11">
    <location>
        <begin position="146"/>
        <end position="303"/>
    </location>
</feature>
<evidence type="ECO:0000256" key="6">
    <source>
        <dbReference type="ARBA" id="ARBA00023002"/>
    </source>
</evidence>
<dbReference type="PRINTS" id="PR00086">
    <property type="entry name" value="LLDHDRGNASE"/>
</dbReference>
<dbReference type="SUPFAM" id="SSF51735">
    <property type="entry name" value="NAD(P)-binding Rossmann-fold domains"/>
    <property type="match status" value="1"/>
</dbReference>
<dbReference type="PANTHER" id="PTHR43128:SF16">
    <property type="entry name" value="L-LACTATE DEHYDROGENASE"/>
    <property type="match status" value="1"/>
</dbReference>
<reference evidence="12 13" key="1">
    <citation type="submission" date="2024-04" db="EMBL/GenBank/DDBJ databases">
        <title>Methanococcoides sp. LMO-2.</title>
        <authorList>
            <person name="Liang L."/>
        </authorList>
    </citation>
    <scope>NUCLEOTIDE SEQUENCE [LARGE SCALE GENOMIC DNA]</scope>
    <source>
        <strain evidence="12 13">LMO-2</strain>
    </source>
</reference>
<dbReference type="PIRSF" id="PIRSF000102">
    <property type="entry name" value="Lac_mal_DH"/>
    <property type="match status" value="1"/>
</dbReference>
<keyword evidence="6 9" id="KW-0560">Oxidoreductase</keyword>
<dbReference type="EC" id="1.1.1.37" evidence="3"/>
<dbReference type="InterPro" id="IPR015955">
    <property type="entry name" value="Lactate_DH/Glyco_Ohase_4_C"/>
</dbReference>
<evidence type="ECO:0000256" key="5">
    <source>
        <dbReference type="ARBA" id="ARBA00022532"/>
    </source>
</evidence>
<organism evidence="12 13">
    <name type="scientific">Methanococcoides cohabitans</name>
    <dbReference type="NCBI Taxonomy" id="3136559"/>
    <lineage>
        <taxon>Archaea</taxon>
        <taxon>Methanobacteriati</taxon>
        <taxon>Methanobacteriota</taxon>
        <taxon>Stenosarchaea group</taxon>
        <taxon>Methanomicrobia</taxon>
        <taxon>Methanosarcinales</taxon>
        <taxon>Methanosarcinaceae</taxon>
        <taxon>Methanococcoides</taxon>
    </lineage>
</organism>
<evidence type="ECO:0000256" key="2">
    <source>
        <dbReference type="ARBA" id="ARBA00008104"/>
    </source>
</evidence>
<comment type="catalytic activity">
    <reaction evidence="8">
        <text>(S)-malate + NAD(+) = oxaloacetate + NADH + H(+)</text>
        <dbReference type="Rhea" id="RHEA:21432"/>
        <dbReference type="ChEBI" id="CHEBI:15378"/>
        <dbReference type="ChEBI" id="CHEBI:15589"/>
        <dbReference type="ChEBI" id="CHEBI:16452"/>
        <dbReference type="ChEBI" id="CHEBI:57540"/>
        <dbReference type="ChEBI" id="CHEBI:57945"/>
        <dbReference type="EC" id="1.1.1.37"/>
    </reaction>
</comment>
<feature type="domain" description="Lactate/malate dehydrogenase N-terminal" evidence="10">
    <location>
        <begin position="3"/>
        <end position="141"/>
    </location>
</feature>
<evidence type="ECO:0000256" key="1">
    <source>
        <dbReference type="ARBA" id="ARBA00003966"/>
    </source>
</evidence>
<dbReference type="SUPFAM" id="SSF56327">
    <property type="entry name" value="LDH C-terminal domain-like"/>
    <property type="match status" value="1"/>
</dbReference>
<keyword evidence="5" id="KW-0816">Tricarboxylic acid cycle</keyword>
<evidence type="ECO:0000313" key="13">
    <source>
        <dbReference type="Proteomes" id="UP001396646"/>
    </source>
</evidence>
<dbReference type="GO" id="GO:0030060">
    <property type="term" value="F:L-malate dehydrogenase (NAD+) activity"/>
    <property type="evidence" value="ECO:0007669"/>
    <property type="project" value="UniProtKB-EC"/>
</dbReference>
<dbReference type="NCBIfam" id="TIGR01763">
    <property type="entry name" value="MalateDH_bact"/>
    <property type="match status" value="1"/>
</dbReference>
<dbReference type="NCBIfam" id="NF004863">
    <property type="entry name" value="PRK06223.1"/>
    <property type="match status" value="1"/>
</dbReference>
<evidence type="ECO:0000256" key="4">
    <source>
        <dbReference type="ARBA" id="ARBA00020382"/>
    </source>
</evidence>
<dbReference type="InterPro" id="IPR001236">
    <property type="entry name" value="Lactate/malate_DH_N"/>
</dbReference>
<dbReference type="InterPro" id="IPR011275">
    <property type="entry name" value="Malate_DH_type3"/>
</dbReference>
<dbReference type="HAMAP" id="MF_00487">
    <property type="entry name" value="Malate_dehydrog_3"/>
    <property type="match status" value="1"/>
</dbReference>
<dbReference type="CDD" id="cd01339">
    <property type="entry name" value="LDH-like_MDH"/>
    <property type="match status" value="1"/>
</dbReference>
<evidence type="ECO:0000259" key="10">
    <source>
        <dbReference type="Pfam" id="PF00056"/>
    </source>
</evidence>
<name>A0ABU9KPG6_9EURY</name>
<evidence type="ECO:0000259" key="11">
    <source>
        <dbReference type="Pfam" id="PF02866"/>
    </source>
</evidence>
<gene>
    <name evidence="12" type="primary">mdh</name>
    <name evidence="12" type="ORF">WOA13_00320</name>
</gene>
<protein>
    <recommendedName>
        <fullName evidence="4">Malate dehydrogenase</fullName>
        <ecNumber evidence="3">1.1.1.37</ecNumber>
    </recommendedName>
</protein>
<accession>A0ABU9KPG6</accession>
<keyword evidence="7" id="KW-0520">NAD</keyword>
<proteinExistence type="inferred from homology"/>
<evidence type="ECO:0000256" key="3">
    <source>
        <dbReference type="ARBA" id="ARBA00012995"/>
    </source>
</evidence>
<comment type="similarity">
    <text evidence="2 9">Belongs to the LDH/MDH superfamily.</text>
</comment>
<dbReference type="Pfam" id="PF00056">
    <property type="entry name" value="Ldh_1_N"/>
    <property type="match status" value="1"/>
</dbReference>
<sequence>MKKIAVIGSGNVGCATVQRIAELEIGNIVMTDATEGVAKGKALDIIEAAPVLGYDVEILGTSDYSDIEGSDIVVIAAGVARKKGMVRDDLMKVNANIIKEVSEKILLYAPDAIVITVTNPLDIMTYATQKCTGFDTNRVFGMSGMLDSSRFAAFIAMELGISAKDVSALVLGGHGDSMVALPQYTTVSGVPLPELLPEDTIERLVKRTVNAGTEIVEYLKTGSSFFAPAAAIGSMVESIVNDQKRVIPASSYLQGEYGEDGLYLGVPVILGKNGIEKVIELELTESQQQAFSISADHIRKSILKLQL</sequence>
<dbReference type="InterPro" id="IPR036291">
    <property type="entry name" value="NAD(P)-bd_dom_sf"/>
</dbReference>
<dbReference type="PANTHER" id="PTHR43128">
    <property type="entry name" value="L-2-HYDROXYCARBOXYLATE DEHYDROGENASE (NAD(P)(+))"/>
    <property type="match status" value="1"/>
</dbReference>